<evidence type="ECO:0000313" key="6">
    <source>
        <dbReference type="Proteomes" id="UP000652219"/>
    </source>
</evidence>
<keyword evidence="6" id="KW-1185">Reference proteome</keyword>
<dbReference type="Gene3D" id="3.40.50.720">
    <property type="entry name" value="NAD(P)-binding Rossmann-like Domain"/>
    <property type="match status" value="1"/>
</dbReference>
<protein>
    <submittedName>
        <fullName evidence="5">Uncharacterized protein</fullName>
    </submittedName>
</protein>
<dbReference type="SUPFAM" id="SSF51735">
    <property type="entry name" value="NAD(P)-binding Rossmann-fold domains"/>
    <property type="match status" value="1"/>
</dbReference>
<keyword evidence="2" id="KW-0521">NADP</keyword>
<dbReference type="GO" id="GO:0016616">
    <property type="term" value="F:oxidoreductase activity, acting on the CH-OH group of donors, NAD or NADP as acceptor"/>
    <property type="evidence" value="ECO:0007669"/>
    <property type="project" value="TreeGrafter"/>
</dbReference>
<dbReference type="PANTHER" id="PTHR44229:SF4">
    <property type="entry name" value="15-HYDROXYPROSTAGLANDIN DEHYDROGENASE [NAD(+)]"/>
    <property type="match status" value="1"/>
</dbReference>
<evidence type="ECO:0000256" key="2">
    <source>
        <dbReference type="ARBA" id="ARBA00022857"/>
    </source>
</evidence>
<dbReference type="Proteomes" id="UP000652219">
    <property type="component" value="Unassembled WGS sequence"/>
</dbReference>
<reference evidence="5 6" key="1">
    <citation type="journal article" date="2020" name="Phytopathology">
        <title>Genome Sequence Resources of Colletotrichum truncatum, C. plurivorum, C. musicola, and C. sojae: Four Species Pathogenic to Soybean (Glycine max).</title>
        <authorList>
            <person name="Rogerio F."/>
            <person name="Boufleur T.R."/>
            <person name="Ciampi-Guillardi M."/>
            <person name="Sukno S.A."/>
            <person name="Thon M.R."/>
            <person name="Massola Junior N.S."/>
            <person name="Baroncelli R."/>
        </authorList>
    </citation>
    <scope>NUCLEOTIDE SEQUENCE [LARGE SCALE GENOMIC DNA]</scope>
    <source>
        <strain evidence="5 6">LFN0009</strain>
    </source>
</reference>
<dbReference type="PRINTS" id="PR00080">
    <property type="entry name" value="SDRFAMILY"/>
</dbReference>
<dbReference type="EMBL" id="WIGN01000047">
    <property type="protein sequence ID" value="KAF6814035.1"/>
    <property type="molecule type" value="Genomic_DNA"/>
</dbReference>
<keyword evidence="3" id="KW-0560">Oxidoreductase</keyword>
<accession>A0A8H6JK19</accession>
<comment type="similarity">
    <text evidence="1 4">Belongs to the short-chain dehydrogenases/reductases (SDR) family.</text>
</comment>
<evidence type="ECO:0000256" key="3">
    <source>
        <dbReference type="ARBA" id="ARBA00023002"/>
    </source>
</evidence>
<proteinExistence type="inferred from homology"/>
<dbReference type="InterPro" id="IPR036291">
    <property type="entry name" value="NAD(P)-bd_dom_sf"/>
</dbReference>
<dbReference type="AlphaFoldDB" id="A0A8H6JK19"/>
<evidence type="ECO:0000256" key="1">
    <source>
        <dbReference type="ARBA" id="ARBA00006484"/>
    </source>
</evidence>
<dbReference type="GO" id="GO:0005737">
    <property type="term" value="C:cytoplasm"/>
    <property type="evidence" value="ECO:0007669"/>
    <property type="project" value="TreeGrafter"/>
</dbReference>
<organism evidence="5 6">
    <name type="scientific">Colletotrichum sojae</name>
    <dbReference type="NCBI Taxonomy" id="2175907"/>
    <lineage>
        <taxon>Eukaryota</taxon>
        <taxon>Fungi</taxon>
        <taxon>Dikarya</taxon>
        <taxon>Ascomycota</taxon>
        <taxon>Pezizomycotina</taxon>
        <taxon>Sordariomycetes</taxon>
        <taxon>Hypocreomycetidae</taxon>
        <taxon>Glomerellales</taxon>
        <taxon>Glomerellaceae</taxon>
        <taxon>Colletotrichum</taxon>
        <taxon>Colletotrichum orchidearum species complex</taxon>
    </lineage>
</organism>
<sequence>MSTSTTPKSVIVTGGASGIGLTIARHFASQGSKVAILDLNPSTGNSVAADLAAEYPQATVTFHKCDVSSWHEQAQAFALVYVAFGRIDIVFANAGIAEGMSNALATINPEAPEEPNLKVVEVDLHAVIYSVKLAIHYMVKNEVAGSSRGSIICTASDAALYPFPVGPIYSAAKAGVIGLVRSTAPIVEEHKIQINTFAPAALVTNIIPDPELYKHMVVTPMSTLIKGLRLVEDPSINGQVVEIHDDEPTIRDAPYTFVSEGSRHNAEKSWEMFKAFRAATGNV</sequence>
<name>A0A8H6JK19_9PEZI</name>
<dbReference type="PRINTS" id="PR00081">
    <property type="entry name" value="GDHRDH"/>
</dbReference>
<dbReference type="PROSITE" id="PS00061">
    <property type="entry name" value="ADH_SHORT"/>
    <property type="match status" value="1"/>
</dbReference>
<dbReference type="InterPro" id="IPR020904">
    <property type="entry name" value="Sc_DH/Rdtase_CS"/>
</dbReference>
<dbReference type="InterPro" id="IPR002347">
    <property type="entry name" value="SDR_fam"/>
</dbReference>
<dbReference type="PANTHER" id="PTHR44229">
    <property type="entry name" value="15-HYDROXYPROSTAGLANDIN DEHYDROGENASE [NAD(+)]"/>
    <property type="match status" value="1"/>
</dbReference>
<evidence type="ECO:0000313" key="5">
    <source>
        <dbReference type="EMBL" id="KAF6814035.1"/>
    </source>
</evidence>
<comment type="caution">
    <text evidence="5">The sequence shown here is derived from an EMBL/GenBank/DDBJ whole genome shotgun (WGS) entry which is preliminary data.</text>
</comment>
<gene>
    <name evidence="5" type="ORF">CSOJ01_04268</name>
</gene>
<dbReference type="Pfam" id="PF00106">
    <property type="entry name" value="adh_short"/>
    <property type="match status" value="1"/>
</dbReference>
<evidence type="ECO:0000256" key="4">
    <source>
        <dbReference type="RuleBase" id="RU000363"/>
    </source>
</evidence>